<dbReference type="EMBL" id="ML179962">
    <property type="protein sequence ID" value="THU79910.1"/>
    <property type="molecule type" value="Genomic_DNA"/>
</dbReference>
<organism evidence="2 3">
    <name type="scientific">Dendrothele bispora (strain CBS 962.96)</name>
    <dbReference type="NCBI Taxonomy" id="1314807"/>
    <lineage>
        <taxon>Eukaryota</taxon>
        <taxon>Fungi</taxon>
        <taxon>Dikarya</taxon>
        <taxon>Basidiomycota</taxon>
        <taxon>Agaricomycotina</taxon>
        <taxon>Agaricomycetes</taxon>
        <taxon>Agaricomycetidae</taxon>
        <taxon>Agaricales</taxon>
        <taxon>Agaricales incertae sedis</taxon>
        <taxon>Dendrothele</taxon>
    </lineage>
</organism>
<protein>
    <recommendedName>
        <fullName evidence="1">DUF6589 domain-containing protein</fullName>
    </recommendedName>
</protein>
<dbReference type="OrthoDB" id="5424058at2759"/>
<evidence type="ECO:0000313" key="3">
    <source>
        <dbReference type="Proteomes" id="UP000297245"/>
    </source>
</evidence>
<sequence>MESPHFGDRIQKEGDAIRKLLTRPSKTKINDLLNNFSVRELAADLQKVAPTMWGVLTSVSLREGKSRRNKELVFTAICAMLSVVRSQKANNFQVIMGLFLLGSGAAKREIAVFAQAGLSVNYSSVIEHVKALSEENLRIIQQVVKKFMCSVAWDNINFAFRVESQRLTSKDHFDSGTTSTLIIQQDPETNTPALHGTLPLNMKPSRKTTKQIIKNHSSLLLPPVEDTRRLDECLLWQLKQVALEHKSELAHLKIQFPSCPSIEQITPHVTQQYPLPAMHEDESSIDGTINVYDTIMRNLKLTNDDMKKHGLMFTDGDLLTDSLVDKVESARRNNNEPIEGMKASIRRFGLFHCKMSGARMVVNQHWGKPNSPWPGSLWWEHTNLLGRKPMSAGWQSKKSAPWKQSHELLQMSLAAHILDGFRIHCGHQDFDTWASEASMEEFNVVAEKVYHNLFTSTAFEKESEAAEPDIVFMNNILYNRDVLYYWLLVTSIKAGDIGRVILVLRVWMVMMRAPKTMPRYANAIFETLGRLQEYPEKLKKIFLHNWLVNLTGKPNGFKEVDLLQEHTNFWIKVIYDAKGVNRSWEWLSMISVCIYSLRDAMRKVQTSFDIPVYGTRHTIPDMSNEIRRITMKLQEEKIQQHVSSRPANNEVEPVKDLLSEGSKYANKRSAFSKYQEEDYMMVNLGFQDESLVETVDWDDEDEGDEEEYQLTPEDLAMDEEEPISMADELVDVAISIMDS</sequence>
<dbReference type="InterPro" id="IPR046496">
    <property type="entry name" value="DUF6589"/>
</dbReference>
<gene>
    <name evidence="2" type="ORF">K435DRAFT_696822</name>
</gene>
<accession>A0A4S8KVP2</accession>
<proteinExistence type="predicted"/>
<evidence type="ECO:0000313" key="2">
    <source>
        <dbReference type="EMBL" id="THU79910.1"/>
    </source>
</evidence>
<feature type="domain" description="DUF6589" evidence="1">
    <location>
        <begin position="217"/>
        <end position="617"/>
    </location>
</feature>
<name>A0A4S8KVP2_DENBC</name>
<keyword evidence="3" id="KW-1185">Reference proteome</keyword>
<dbReference type="Proteomes" id="UP000297245">
    <property type="component" value="Unassembled WGS sequence"/>
</dbReference>
<dbReference type="Pfam" id="PF20231">
    <property type="entry name" value="DUF6589"/>
    <property type="match status" value="1"/>
</dbReference>
<reference evidence="2 3" key="1">
    <citation type="journal article" date="2019" name="Nat. Ecol. Evol.">
        <title>Megaphylogeny resolves global patterns of mushroom evolution.</title>
        <authorList>
            <person name="Varga T."/>
            <person name="Krizsan K."/>
            <person name="Foldi C."/>
            <person name="Dima B."/>
            <person name="Sanchez-Garcia M."/>
            <person name="Sanchez-Ramirez S."/>
            <person name="Szollosi G.J."/>
            <person name="Szarkandi J.G."/>
            <person name="Papp V."/>
            <person name="Albert L."/>
            <person name="Andreopoulos W."/>
            <person name="Angelini C."/>
            <person name="Antonin V."/>
            <person name="Barry K.W."/>
            <person name="Bougher N.L."/>
            <person name="Buchanan P."/>
            <person name="Buyck B."/>
            <person name="Bense V."/>
            <person name="Catcheside P."/>
            <person name="Chovatia M."/>
            <person name="Cooper J."/>
            <person name="Damon W."/>
            <person name="Desjardin D."/>
            <person name="Finy P."/>
            <person name="Geml J."/>
            <person name="Haridas S."/>
            <person name="Hughes K."/>
            <person name="Justo A."/>
            <person name="Karasinski D."/>
            <person name="Kautmanova I."/>
            <person name="Kiss B."/>
            <person name="Kocsube S."/>
            <person name="Kotiranta H."/>
            <person name="LaButti K.M."/>
            <person name="Lechner B.E."/>
            <person name="Liimatainen K."/>
            <person name="Lipzen A."/>
            <person name="Lukacs Z."/>
            <person name="Mihaltcheva S."/>
            <person name="Morgado L.N."/>
            <person name="Niskanen T."/>
            <person name="Noordeloos M.E."/>
            <person name="Ohm R.A."/>
            <person name="Ortiz-Santana B."/>
            <person name="Ovrebo C."/>
            <person name="Racz N."/>
            <person name="Riley R."/>
            <person name="Savchenko A."/>
            <person name="Shiryaev A."/>
            <person name="Soop K."/>
            <person name="Spirin V."/>
            <person name="Szebenyi C."/>
            <person name="Tomsovsky M."/>
            <person name="Tulloss R.E."/>
            <person name="Uehling J."/>
            <person name="Grigoriev I.V."/>
            <person name="Vagvolgyi C."/>
            <person name="Papp T."/>
            <person name="Martin F.M."/>
            <person name="Miettinen O."/>
            <person name="Hibbett D.S."/>
            <person name="Nagy L.G."/>
        </authorList>
    </citation>
    <scope>NUCLEOTIDE SEQUENCE [LARGE SCALE GENOMIC DNA]</scope>
    <source>
        <strain evidence="2 3">CBS 962.96</strain>
    </source>
</reference>
<evidence type="ECO:0000259" key="1">
    <source>
        <dbReference type="Pfam" id="PF20231"/>
    </source>
</evidence>
<dbReference type="AlphaFoldDB" id="A0A4S8KVP2"/>